<evidence type="ECO:0000313" key="2">
    <source>
        <dbReference type="Proteomes" id="UP001151088"/>
    </source>
</evidence>
<keyword evidence="2" id="KW-1185">Reference proteome</keyword>
<proteinExistence type="predicted"/>
<accession>A0A9X2PKA5</accession>
<gene>
    <name evidence="1" type="ORF">NVS89_22440</name>
</gene>
<sequence length="57" mass="5943">MTATIRIPLHRNTSAPAPAIRFTDLNLVGKLVELEVTPRAGSAPFTLSTADGGLALV</sequence>
<name>A0A9X2PKA5_9HYPH</name>
<comment type="caution">
    <text evidence="1">The sequence shown here is derived from an EMBL/GenBank/DDBJ whole genome shotgun (WGS) entry which is preliminary data.</text>
</comment>
<dbReference type="EMBL" id="JANTHZ010000015">
    <property type="protein sequence ID" value="MCS0497853.1"/>
    <property type="molecule type" value="Genomic_DNA"/>
</dbReference>
<dbReference type="AlphaFoldDB" id="A0A9X2PKA5"/>
<organism evidence="1 2">
    <name type="scientific">Ancylobacter mangrovi</name>
    <dbReference type="NCBI Taxonomy" id="2972472"/>
    <lineage>
        <taxon>Bacteria</taxon>
        <taxon>Pseudomonadati</taxon>
        <taxon>Pseudomonadota</taxon>
        <taxon>Alphaproteobacteria</taxon>
        <taxon>Hyphomicrobiales</taxon>
        <taxon>Xanthobacteraceae</taxon>
        <taxon>Ancylobacter</taxon>
    </lineage>
</organism>
<evidence type="ECO:0000313" key="1">
    <source>
        <dbReference type="EMBL" id="MCS0497853.1"/>
    </source>
</evidence>
<reference evidence="1" key="1">
    <citation type="submission" date="2022-08" db="EMBL/GenBank/DDBJ databases">
        <authorList>
            <person name="Li F."/>
        </authorList>
    </citation>
    <scope>NUCLEOTIDE SEQUENCE</scope>
    <source>
        <strain evidence="1">MQZ15Z-1</strain>
    </source>
</reference>
<protein>
    <submittedName>
        <fullName evidence="1">Uncharacterized protein</fullName>
    </submittedName>
</protein>
<dbReference type="RefSeq" id="WP_258735009.1">
    <property type="nucleotide sequence ID" value="NZ_JANTHZ010000015.1"/>
</dbReference>
<dbReference type="Proteomes" id="UP001151088">
    <property type="component" value="Unassembled WGS sequence"/>
</dbReference>